<feature type="chain" id="PRO_5040340808" evidence="8">
    <location>
        <begin position="20"/>
        <end position="548"/>
    </location>
</feature>
<dbReference type="Pfam" id="PF00394">
    <property type="entry name" value="Cu-oxidase"/>
    <property type="match status" value="1"/>
</dbReference>
<comment type="pathway">
    <text evidence="1">Secondary metabolite biosynthesis.</text>
</comment>
<dbReference type="GeneID" id="70128901"/>
<gene>
    <name evidence="12" type="ORF">BKA67DRAFT_535406</name>
</gene>
<dbReference type="Proteomes" id="UP000758603">
    <property type="component" value="Unassembled WGS sequence"/>
</dbReference>
<comment type="caution">
    <text evidence="12">The sequence shown here is derived from an EMBL/GenBank/DDBJ whole genome shotgun (WGS) entry which is preliminary data.</text>
</comment>
<evidence type="ECO:0000256" key="4">
    <source>
        <dbReference type="ARBA" id="ARBA00022737"/>
    </source>
</evidence>
<proteinExistence type="inferred from homology"/>
<evidence type="ECO:0000259" key="11">
    <source>
        <dbReference type="Pfam" id="PF07732"/>
    </source>
</evidence>
<dbReference type="InterPro" id="IPR045087">
    <property type="entry name" value="Cu-oxidase_fam"/>
</dbReference>
<reference evidence="12" key="1">
    <citation type="journal article" date="2021" name="Nat. Commun.">
        <title>Genetic determinants of endophytism in the Arabidopsis root mycobiome.</title>
        <authorList>
            <person name="Mesny F."/>
            <person name="Miyauchi S."/>
            <person name="Thiergart T."/>
            <person name="Pickel B."/>
            <person name="Atanasova L."/>
            <person name="Karlsson M."/>
            <person name="Huettel B."/>
            <person name="Barry K.W."/>
            <person name="Haridas S."/>
            <person name="Chen C."/>
            <person name="Bauer D."/>
            <person name="Andreopoulos W."/>
            <person name="Pangilinan J."/>
            <person name="LaButti K."/>
            <person name="Riley R."/>
            <person name="Lipzen A."/>
            <person name="Clum A."/>
            <person name="Drula E."/>
            <person name="Henrissat B."/>
            <person name="Kohler A."/>
            <person name="Grigoriev I.V."/>
            <person name="Martin F.M."/>
            <person name="Hacquard S."/>
        </authorList>
    </citation>
    <scope>NUCLEOTIDE SEQUENCE</scope>
    <source>
        <strain evidence="12">MPI-SDFR-AT-0073</strain>
    </source>
</reference>
<keyword evidence="3" id="KW-0479">Metal-binding</keyword>
<evidence type="ECO:0000256" key="6">
    <source>
        <dbReference type="ARBA" id="ARBA00023008"/>
    </source>
</evidence>
<evidence type="ECO:0000256" key="3">
    <source>
        <dbReference type="ARBA" id="ARBA00022723"/>
    </source>
</evidence>
<evidence type="ECO:0000313" key="13">
    <source>
        <dbReference type="Proteomes" id="UP000758603"/>
    </source>
</evidence>
<dbReference type="CDD" id="cd13854">
    <property type="entry name" value="CuRO_1_MaLCC_like"/>
    <property type="match status" value="1"/>
</dbReference>
<dbReference type="AlphaFoldDB" id="A0A9P8ZXJ6"/>
<dbReference type="InterPro" id="IPR008972">
    <property type="entry name" value="Cupredoxin"/>
</dbReference>
<evidence type="ECO:0000256" key="8">
    <source>
        <dbReference type="SAM" id="SignalP"/>
    </source>
</evidence>
<feature type="domain" description="Plastocyanin-like" evidence="10">
    <location>
        <begin position="460"/>
        <end position="521"/>
    </location>
</feature>
<dbReference type="OrthoDB" id="2121828at2759"/>
<dbReference type="EMBL" id="JAGPXC010000004">
    <property type="protein sequence ID" value="KAH6654064.1"/>
    <property type="molecule type" value="Genomic_DNA"/>
</dbReference>
<keyword evidence="4" id="KW-0677">Repeat</keyword>
<dbReference type="SUPFAM" id="SSF49503">
    <property type="entry name" value="Cupredoxins"/>
    <property type="match status" value="3"/>
</dbReference>
<keyword evidence="5" id="KW-0560">Oxidoreductase</keyword>
<keyword evidence="7" id="KW-0325">Glycoprotein</keyword>
<keyword evidence="8" id="KW-0732">Signal</keyword>
<feature type="domain" description="Plastocyanin-like" evidence="11">
    <location>
        <begin position="70"/>
        <end position="184"/>
    </location>
</feature>
<evidence type="ECO:0000313" key="12">
    <source>
        <dbReference type="EMBL" id="KAH6654064.1"/>
    </source>
</evidence>
<dbReference type="InterPro" id="IPR011706">
    <property type="entry name" value="Cu-oxidase_C"/>
</dbReference>
<dbReference type="RefSeq" id="XP_045958334.1">
    <property type="nucleotide sequence ID" value="XM_046100009.1"/>
</dbReference>
<organism evidence="12 13">
    <name type="scientific">Truncatella angustata</name>
    <dbReference type="NCBI Taxonomy" id="152316"/>
    <lineage>
        <taxon>Eukaryota</taxon>
        <taxon>Fungi</taxon>
        <taxon>Dikarya</taxon>
        <taxon>Ascomycota</taxon>
        <taxon>Pezizomycotina</taxon>
        <taxon>Sordariomycetes</taxon>
        <taxon>Xylariomycetidae</taxon>
        <taxon>Amphisphaeriales</taxon>
        <taxon>Sporocadaceae</taxon>
        <taxon>Truncatella</taxon>
    </lineage>
</organism>
<protein>
    <submittedName>
        <fullName evidence="12">Multicopper oxidase</fullName>
    </submittedName>
</protein>
<dbReference type="Pfam" id="PF07731">
    <property type="entry name" value="Cu-oxidase_2"/>
    <property type="match status" value="1"/>
</dbReference>
<evidence type="ECO:0000256" key="7">
    <source>
        <dbReference type="ARBA" id="ARBA00023180"/>
    </source>
</evidence>
<dbReference type="FunFam" id="2.60.40.420:FF:000038">
    <property type="entry name" value="Extracellular dihydrogeodin oxidase/laccase"/>
    <property type="match status" value="1"/>
</dbReference>
<dbReference type="PANTHER" id="PTHR11709:SF502">
    <property type="entry name" value="MULTICOPPER OXIDASE"/>
    <property type="match status" value="1"/>
</dbReference>
<dbReference type="CDD" id="cd13880">
    <property type="entry name" value="CuRO_2_MaLCC_like"/>
    <property type="match status" value="1"/>
</dbReference>
<name>A0A9P8ZXJ6_9PEZI</name>
<evidence type="ECO:0000256" key="2">
    <source>
        <dbReference type="ARBA" id="ARBA00010609"/>
    </source>
</evidence>
<feature type="domain" description="Plastocyanin-like" evidence="9">
    <location>
        <begin position="195"/>
        <end position="338"/>
    </location>
</feature>
<dbReference type="InterPro" id="IPR011707">
    <property type="entry name" value="Cu-oxidase-like_N"/>
</dbReference>
<keyword evidence="13" id="KW-1185">Reference proteome</keyword>
<dbReference type="GO" id="GO:0016491">
    <property type="term" value="F:oxidoreductase activity"/>
    <property type="evidence" value="ECO:0007669"/>
    <property type="project" value="UniProtKB-KW"/>
</dbReference>
<evidence type="ECO:0000256" key="1">
    <source>
        <dbReference type="ARBA" id="ARBA00005179"/>
    </source>
</evidence>
<evidence type="ECO:0000259" key="9">
    <source>
        <dbReference type="Pfam" id="PF00394"/>
    </source>
</evidence>
<sequence>MMLGSILFSSFILAPCAFSAPKKKKCKTRSSSCSFDSAESPNCWGQYSIDTNYYNVFPKTGMTREYFFDVQEGTAAFDGFERDVMTINAHFPGPTIEADWGDEIVVHVTNSVSNNGTSIHFHGVRQYLTNDQDGVASVTQCPLAFGETMTYEWQANQYGHSWYHSHYALQAWNGVMGGIVIRGPVTAPYDEDKGILILSDWFHDTTDSLWQYTAKRGKPPVAQNGLINGINVYGDSGKRFETDFISGERHRFRIVNAAMDTFYDFSIDNHSLTVVANDFVPIEPFTTDVLRIGMGQRYDVIVEANQPEDSYWMRAVPNTACSAENESQDNIRGIVRYDISSTAYPTSTAYVVPVGCLDEPMNSLVPKLSLDVEAPALTNQWDLGFSTSTQSKLFTWTLNDHAFLEIGVYAFIDDILALEQILNGTSVFETSESVVQIDQKDSFVYFVIQNALGLPLGENANYTSDVSLELKNPPRRDVAMLAPDGYLVIAFVTDNPGVWLMHCHIGWHASQGFALQIVERQSEIPDIVNSSAIRDTCATWISYQGGDT</sequence>
<evidence type="ECO:0000259" key="10">
    <source>
        <dbReference type="Pfam" id="PF07731"/>
    </source>
</evidence>
<dbReference type="Pfam" id="PF07732">
    <property type="entry name" value="Cu-oxidase_3"/>
    <property type="match status" value="1"/>
</dbReference>
<keyword evidence="6" id="KW-0186">Copper</keyword>
<dbReference type="Gene3D" id="2.60.40.420">
    <property type="entry name" value="Cupredoxins - blue copper proteins"/>
    <property type="match status" value="3"/>
</dbReference>
<dbReference type="PANTHER" id="PTHR11709">
    <property type="entry name" value="MULTI-COPPER OXIDASE"/>
    <property type="match status" value="1"/>
</dbReference>
<comment type="similarity">
    <text evidence="2">Belongs to the multicopper oxidase family.</text>
</comment>
<evidence type="ECO:0000256" key="5">
    <source>
        <dbReference type="ARBA" id="ARBA00023002"/>
    </source>
</evidence>
<dbReference type="InterPro" id="IPR001117">
    <property type="entry name" value="Cu-oxidase_2nd"/>
</dbReference>
<dbReference type="FunFam" id="2.60.40.420:FF:000021">
    <property type="entry name" value="Extracellular dihydrogeodin oxidase/laccase"/>
    <property type="match status" value="1"/>
</dbReference>
<accession>A0A9P8ZXJ6</accession>
<dbReference type="GO" id="GO:0005507">
    <property type="term" value="F:copper ion binding"/>
    <property type="evidence" value="ECO:0007669"/>
    <property type="project" value="InterPro"/>
</dbReference>
<feature type="signal peptide" evidence="8">
    <location>
        <begin position="1"/>
        <end position="19"/>
    </location>
</feature>